<dbReference type="PANTHER" id="PTHR11071:SF561">
    <property type="entry name" value="PEPTIDYL-PROLYL CIS-TRANS ISOMERASE D-RELATED"/>
    <property type="match status" value="1"/>
</dbReference>
<comment type="similarity">
    <text evidence="1">Belongs to the cyclophilin-type PPIase family.</text>
</comment>
<keyword evidence="5" id="KW-1185">Reference proteome</keyword>
<evidence type="ECO:0000256" key="1">
    <source>
        <dbReference type="RuleBase" id="RU363019"/>
    </source>
</evidence>
<dbReference type="SUPFAM" id="SSF50891">
    <property type="entry name" value="Cyclophilin-like"/>
    <property type="match status" value="1"/>
</dbReference>
<evidence type="ECO:0000313" key="5">
    <source>
        <dbReference type="Proteomes" id="UP001642484"/>
    </source>
</evidence>
<comment type="function">
    <text evidence="1">PPIases accelerate the folding of proteins. It catalyzes the cis-trans isomerization of proline imidic peptide bonds in oligopeptides.</text>
</comment>
<sequence length="241" mass="27135">MAGLNPLVFLDVAVGRRAVGRLKFELFHDQLPFTSENFRCLCTGETGLGYWLRPRWYKDTNFLRVVPGFMCQGGDFNFGSMLMGESIYGQRFRDERFCYKHSKRGVLSMAHAGRRHTNNSQFFITFAPCPWLDGKHVVFGHVVDGMDVLDSIEAAGTEGGKTKARVWIHNSGEETQKFLRKEALQSDLFEDPAEQAQAALAAQAASMRQVERPEPLDHINEVSPVPDEVPHDHAPHTWGAV</sequence>
<reference evidence="4 5" key="1">
    <citation type="submission" date="2024-02" db="EMBL/GenBank/DDBJ databases">
        <authorList>
            <person name="Chen Y."/>
            <person name="Shah S."/>
            <person name="Dougan E. K."/>
            <person name="Thang M."/>
            <person name="Chan C."/>
        </authorList>
    </citation>
    <scope>NUCLEOTIDE SEQUENCE [LARGE SCALE GENOMIC DNA]</scope>
</reference>
<evidence type="ECO:0000256" key="2">
    <source>
        <dbReference type="SAM" id="MobiDB-lite"/>
    </source>
</evidence>
<dbReference type="Gene3D" id="2.40.100.10">
    <property type="entry name" value="Cyclophilin-like"/>
    <property type="match status" value="1"/>
</dbReference>
<feature type="region of interest" description="Disordered" evidence="2">
    <location>
        <begin position="218"/>
        <end position="241"/>
    </location>
</feature>
<protein>
    <recommendedName>
        <fullName evidence="1">Peptidyl-prolyl cis-trans isomerase</fullName>
        <shortName evidence="1">PPIase</shortName>
        <ecNumber evidence="1">5.2.1.8</ecNumber>
    </recommendedName>
</protein>
<dbReference type="InterPro" id="IPR002130">
    <property type="entry name" value="Cyclophilin-type_PPIase_dom"/>
</dbReference>
<comment type="catalytic activity">
    <reaction evidence="1">
        <text>[protein]-peptidylproline (omega=180) = [protein]-peptidylproline (omega=0)</text>
        <dbReference type="Rhea" id="RHEA:16237"/>
        <dbReference type="Rhea" id="RHEA-COMP:10747"/>
        <dbReference type="Rhea" id="RHEA-COMP:10748"/>
        <dbReference type="ChEBI" id="CHEBI:83833"/>
        <dbReference type="ChEBI" id="CHEBI:83834"/>
        <dbReference type="EC" id="5.2.1.8"/>
    </reaction>
</comment>
<dbReference type="EC" id="5.2.1.8" evidence="1"/>
<dbReference type="EMBL" id="CAXAMN010010413">
    <property type="protein sequence ID" value="CAK9031665.1"/>
    <property type="molecule type" value="Genomic_DNA"/>
</dbReference>
<feature type="domain" description="PPIase cyclophilin-type" evidence="3">
    <location>
        <begin position="9"/>
        <end position="173"/>
    </location>
</feature>
<dbReference type="PRINTS" id="PR00153">
    <property type="entry name" value="CSAPPISMRASE"/>
</dbReference>
<dbReference type="InterPro" id="IPR029000">
    <property type="entry name" value="Cyclophilin-like_dom_sf"/>
</dbReference>
<dbReference type="PANTHER" id="PTHR11071">
    <property type="entry name" value="PEPTIDYL-PROLYL CIS-TRANS ISOMERASE"/>
    <property type="match status" value="1"/>
</dbReference>
<evidence type="ECO:0000259" key="3">
    <source>
        <dbReference type="PROSITE" id="PS50072"/>
    </source>
</evidence>
<organism evidence="4 5">
    <name type="scientific">Durusdinium trenchii</name>
    <dbReference type="NCBI Taxonomy" id="1381693"/>
    <lineage>
        <taxon>Eukaryota</taxon>
        <taxon>Sar</taxon>
        <taxon>Alveolata</taxon>
        <taxon>Dinophyceae</taxon>
        <taxon>Suessiales</taxon>
        <taxon>Symbiodiniaceae</taxon>
        <taxon>Durusdinium</taxon>
    </lineage>
</organism>
<evidence type="ECO:0000313" key="4">
    <source>
        <dbReference type="EMBL" id="CAK9031665.1"/>
    </source>
</evidence>
<comment type="caution">
    <text evidence="4">The sequence shown here is derived from an EMBL/GenBank/DDBJ whole genome shotgun (WGS) entry which is preliminary data.</text>
</comment>
<keyword evidence="1" id="KW-0413">Isomerase</keyword>
<name>A0ABP0KXY4_9DINO</name>
<accession>A0ABP0KXY4</accession>
<proteinExistence type="inferred from homology"/>
<dbReference type="Proteomes" id="UP001642484">
    <property type="component" value="Unassembled WGS sequence"/>
</dbReference>
<dbReference type="PROSITE" id="PS50072">
    <property type="entry name" value="CSA_PPIASE_2"/>
    <property type="match status" value="1"/>
</dbReference>
<gene>
    <name evidence="4" type="ORF">CCMP2556_LOCUS18373</name>
</gene>
<keyword evidence="1" id="KW-0697">Rotamase</keyword>
<dbReference type="Pfam" id="PF00160">
    <property type="entry name" value="Pro_isomerase"/>
    <property type="match status" value="1"/>
</dbReference>